<reference evidence="1" key="1">
    <citation type="submission" date="2021-06" db="EMBL/GenBank/DDBJ databases">
        <title>Comparative genomics, transcriptomics and evolutionary studies reveal genomic signatures of adaptation to plant cell wall in hemibiotrophic fungi.</title>
        <authorList>
            <consortium name="DOE Joint Genome Institute"/>
            <person name="Baroncelli R."/>
            <person name="Diaz J.F."/>
            <person name="Benocci T."/>
            <person name="Peng M."/>
            <person name="Battaglia E."/>
            <person name="Haridas S."/>
            <person name="Andreopoulos W."/>
            <person name="Labutti K."/>
            <person name="Pangilinan J."/>
            <person name="Floch G.L."/>
            <person name="Makela M.R."/>
            <person name="Henrissat B."/>
            <person name="Grigoriev I.V."/>
            <person name="Crouch J.A."/>
            <person name="De Vries R.P."/>
            <person name="Sukno S.A."/>
            <person name="Thon M.R."/>
        </authorList>
    </citation>
    <scope>NUCLEOTIDE SEQUENCE</scope>
    <source>
        <strain evidence="1">CBS 125086</strain>
    </source>
</reference>
<accession>A0AAD8Q3Z2</accession>
<evidence type="ECO:0000313" key="1">
    <source>
        <dbReference type="EMBL" id="KAK1594404.1"/>
    </source>
</evidence>
<keyword evidence="2" id="KW-1185">Reference proteome</keyword>
<sequence>MQSLPFSISPLGKEGEGIWVVYFATPHDRQSQCCCFLGKRTEHWRCLIRHGRSSGSFCHVEFCKVGRETPEVVYFHLLVVCSSIGRKKKVFSFFSFTVLMRKCLIYPIRRTHLLLPSYAVRVRTSRNIRFLHCPSDQTAPSLSYLGRWGSAREMNEEESGIVALGAEEKIVREPGERGS</sequence>
<name>A0AAD8Q3Z2_9PEZI</name>
<evidence type="ECO:0000313" key="2">
    <source>
        <dbReference type="Proteomes" id="UP001230504"/>
    </source>
</evidence>
<protein>
    <submittedName>
        <fullName evidence="1">Uncharacterized protein</fullName>
    </submittedName>
</protein>
<comment type="caution">
    <text evidence="1">The sequence shown here is derived from an EMBL/GenBank/DDBJ whole genome shotgun (WGS) entry which is preliminary data.</text>
</comment>
<dbReference type="GeneID" id="85435343"/>
<gene>
    <name evidence="1" type="ORF">LY79DRAFT_155597</name>
</gene>
<dbReference type="EMBL" id="JAHLJV010000020">
    <property type="protein sequence ID" value="KAK1594404.1"/>
    <property type="molecule type" value="Genomic_DNA"/>
</dbReference>
<proteinExistence type="predicted"/>
<dbReference type="AlphaFoldDB" id="A0AAD8Q3Z2"/>
<organism evidence="1 2">
    <name type="scientific">Colletotrichum navitas</name>
    <dbReference type="NCBI Taxonomy" id="681940"/>
    <lineage>
        <taxon>Eukaryota</taxon>
        <taxon>Fungi</taxon>
        <taxon>Dikarya</taxon>
        <taxon>Ascomycota</taxon>
        <taxon>Pezizomycotina</taxon>
        <taxon>Sordariomycetes</taxon>
        <taxon>Hypocreomycetidae</taxon>
        <taxon>Glomerellales</taxon>
        <taxon>Glomerellaceae</taxon>
        <taxon>Colletotrichum</taxon>
        <taxon>Colletotrichum graminicola species complex</taxon>
    </lineage>
</organism>
<dbReference type="RefSeq" id="XP_060415587.1">
    <property type="nucleotide sequence ID" value="XM_060551103.1"/>
</dbReference>
<dbReference type="Proteomes" id="UP001230504">
    <property type="component" value="Unassembled WGS sequence"/>
</dbReference>